<accession>A0A318RET1</accession>
<feature type="compositionally biased region" description="Low complexity" evidence="1">
    <location>
        <begin position="206"/>
        <end position="227"/>
    </location>
</feature>
<feature type="region of interest" description="Disordered" evidence="1">
    <location>
        <begin position="171"/>
        <end position="244"/>
    </location>
</feature>
<keyword evidence="3" id="KW-1185">Reference proteome</keyword>
<dbReference type="AlphaFoldDB" id="A0A318RET1"/>
<dbReference type="OrthoDB" id="4377076at2"/>
<name>A0A318RET1_WILLI</name>
<dbReference type="RefSeq" id="WP_110471103.1">
    <property type="nucleotide sequence ID" value="NZ_QJSP01000011.1"/>
</dbReference>
<organism evidence="2 3">
    <name type="scientific">Williamsia limnetica</name>
    <dbReference type="NCBI Taxonomy" id="882452"/>
    <lineage>
        <taxon>Bacteria</taxon>
        <taxon>Bacillati</taxon>
        <taxon>Actinomycetota</taxon>
        <taxon>Actinomycetes</taxon>
        <taxon>Mycobacteriales</taxon>
        <taxon>Nocardiaceae</taxon>
        <taxon>Williamsia</taxon>
    </lineage>
</organism>
<protein>
    <submittedName>
        <fullName evidence="2">Heparin binding hemagglutinin HbhA</fullName>
    </submittedName>
</protein>
<dbReference type="Proteomes" id="UP000247591">
    <property type="component" value="Unassembled WGS sequence"/>
</dbReference>
<evidence type="ECO:0000313" key="3">
    <source>
        <dbReference type="Proteomes" id="UP000247591"/>
    </source>
</evidence>
<evidence type="ECO:0000256" key="1">
    <source>
        <dbReference type="SAM" id="MobiDB-lite"/>
    </source>
</evidence>
<dbReference type="Gene3D" id="1.20.120.20">
    <property type="entry name" value="Apolipoprotein"/>
    <property type="match status" value="1"/>
</dbReference>
<feature type="compositionally biased region" description="Basic residues" evidence="1">
    <location>
        <begin position="228"/>
        <end position="244"/>
    </location>
</feature>
<reference evidence="2 3" key="1">
    <citation type="submission" date="2018-06" db="EMBL/GenBank/DDBJ databases">
        <title>Genomic Encyclopedia of Type Strains, Phase IV (KMG-IV): sequencing the most valuable type-strain genomes for metagenomic binning, comparative biology and taxonomic classification.</title>
        <authorList>
            <person name="Goeker M."/>
        </authorList>
    </citation>
    <scope>NUCLEOTIDE SEQUENCE [LARGE SCALE GENOMIC DNA]</scope>
    <source>
        <strain evidence="2 3">DSM 45521</strain>
    </source>
</reference>
<proteinExistence type="predicted"/>
<gene>
    <name evidence="2" type="ORF">DFR67_111175</name>
</gene>
<dbReference type="EMBL" id="QJSP01000011">
    <property type="protein sequence ID" value="PYE15099.1"/>
    <property type="molecule type" value="Genomic_DNA"/>
</dbReference>
<feature type="compositionally biased region" description="Basic and acidic residues" evidence="1">
    <location>
        <begin position="189"/>
        <end position="205"/>
    </location>
</feature>
<comment type="caution">
    <text evidence="2">The sequence shown here is derived from an EMBL/GenBank/DDBJ whole genome shotgun (WGS) entry which is preliminary data.</text>
</comment>
<evidence type="ECO:0000313" key="2">
    <source>
        <dbReference type="EMBL" id="PYE15099.1"/>
    </source>
</evidence>
<sequence length="244" mass="25932">MTKSDRNLANPIYAAVGAGDLAFKQVNEVIAQLRERTETATEQAQARFEETRTTAQSRIEETRERISALPEEVPSNIDELRAKFTSEELRKVAEAYIEVATGIYNSLAERGEETVERLRTTPAVGEQLSRAEKAYNDAVDLTEDTLGSISSQTRAVGQRAAKLAGIAQDKIEDATEEATDSINGAAGKVESKARSGKDAPAKKLAEATAPAKKAPAKATPAAPAAKAPAKKAPAKKAPAKKATS</sequence>